<accession>A0A379ZVL7</accession>
<keyword evidence="3" id="KW-0472">Membrane</keyword>
<evidence type="ECO:0000256" key="1">
    <source>
        <dbReference type="ARBA" id="ARBA00023125"/>
    </source>
</evidence>
<keyword evidence="6" id="KW-1185">Reference proteome</keyword>
<dbReference type="CDD" id="cd00383">
    <property type="entry name" value="trans_reg_C"/>
    <property type="match status" value="1"/>
</dbReference>
<dbReference type="InterPro" id="IPR036388">
    <property type="entry name" value="WH-like_DNA-bd_sf"/>
</dbReference>
<dbReference type="SMART" id="SM00862">
    <property type="entry name" value="Trans_reg_C"/>
    <property type="match status" value="1"/>
</dbReference>
<keyword evidence="3" id="KW-0812">Transmembrane</keyword>
<evidence type="ECO:0000259" key="4">
    <source>
        <dbReference type="PROSITE" id="PS51755"/>
    </source>
</evidence>
<dbReference type="EMBL" id="UGYO01000001">
    <property type="protein sequence ID" value="SUI69270.1"/>
    <property type="molecule type" value="Genomic_DNA"/>
</dbReference>
<protein>
    <submittedName>
        <fullName evidence="5">Transcriptional regulatory protein, C terminal</fullName>
    </submittedName>
</protein>
<dbReference type="GO" id="GO:0000160">
    <property type="term" value="P:phosphorelay signal transduction system"/>
    <property type="evidence" value="ECO:0007669"/>
    <property type="project" value="InterPro"/>
</dbReference>
<reference evidence="5 6" key="1">
    <citation type="submission" date="2018-06" db="EMBL/GenBank/DDBJ databases">
        <authorList>
            <consortium name="Pathogen Informatics"/>
            <person name="Doyle S."/>
        </authorList>
    </citation>
    <scope>NUCLEOTIDE SEQUENCE [LARGE SCALE GENOMIC DNA]</scope>
    <source>
        <strain evidence="5 6">NCTC10738</strain>
    </source>
</reference>
<evidence type="ECO:0000313" key="5">
    <source>
        <dbReference type="EMBL" id="SUI69270.1"/>
    </source>
</evidence>
<dbReference type="PROSITE" id="PS51755">
    <property type="entry name" value="OMPR_PHOB"/>
    <property type="match status" value="1"/>
</dbReference>
<evidence type="ECO:0000256" key="2">
    <source>
        <dbReference type="PROSITE-ProRule" id="PRU01091"/>
    </source>
</evidence>
<gene>
    <name evidence="5" type="ORF">NCTC10738_02059</name>
</gene>
<dbReference type="SUPFAM" id="SSF46894">
    <property type="entry name" value="C-terminal effector domain of the bipartite response regulators"/>
    <property type="match status" value="1"/>
</dbReference>
<dbReference type="AlphaFoldDB" id="A0A379ZVL7"/>
<feature type="transmembrane region" description="Helical" evidence="3">
    <location>
        <begin position="137"/>
        <end position="154"/>
    </location>
</feature>
<keyword evidence="3" id="KW-1133">Transmembrane helix</keyword>
<dbReference type="GO" id="GO:0003677">
    <property type="term" value="F:DNA binding"/>
    <property type="evidence" value="ECO:0007669"/>
    <property type="project" value="UniProtKB-UniRule"/>
</dbReference>
<evidence type="ECO:0000313" key="6">
    <source>
        <dbReference type="Proteomes" id="UP000254069"/>
    </source>
</evidence>
<dbReference type="Proteomes" id="UP000254069">
    <property type="component" value="Unassembled WGS sequence"/>
</dbReference>
<keyword evidence="1 2" id="KW-0238">DNA-binding</keyword>
<proteinExistence type="predicted"/>
<feature type="DNA-binding region" description="OmpR/PhoB-type" evidence="2">
    <location>
        <begin position="4"/>
        <end position="101"/>
    </location>
</feature>
<dbReference type="GO" id="GO:0006355">
    <property type="term" value="P:regulation of DNA-templated transcription"/>
    <property type="evidence" value="ECO:0007669"/>
    <property type="project" value="InterPro"/>
</dbReference>
<sequence>MDITKGRKIITARQNNDNPIIKTDTKGYKCSIPEFYILKELYLSRGQAVSRDKLLDAGWHGRIVSPNSTPVAIANLRRIFREISGNNIIFTKKGFGYGLDTLQGNIQLEFINDNINPVYTEAVTPTPQKTNFSLRRILYITSISLALFFVPFAITKALTHTPPRIKTYTNGINKIITISRIKNTIDKQAINSVIEELNYQLIGTVDFYEIGRTIKDNRDTIILSHRSGLFSIDCINKSHNSINTYVSYADASILNKLKDGTVWALLIKSFA</sequence>
<evidence type="ECO:0000256" key="3">
    <source>
        <dbReference type="SAM" id="Phobius"/>
    </source>
</evidence>
<dbReference type="RefSeq" id="WP_115389641.1">
    <property type="nucleotide sequence ID" value="NZ_JADZHC010000084.1"/>
</dbReference>
<name>A0A379ZVL7_9GAMM</name>
<dbReference type="InterPro" id="IPR016032">
    <property type="entry name" value="Sig_transdc_resp-reg_C-effctor"/>
</dbReference>
<feature type="domain" description="OmpR/PhoB-type" evidence="4">
    <location>
        <begin position="4"/>
        <end position="101"/>
    </location>
</feature>
<dbReference type="InterPro" id="IPR001867">
    <property type="entry name" value="OmpR/PhoB-type_DNA-bd"/>
</dbReference>
<dbReference type="Pfam" id="PF00486">
    <property type="entry name" value="Trans_reg_C"/>
    <property type="match status" value="1"/>
</dbReference>
<dbReference type="Gene3D" id="1.10.10.10">
    <property type="entry name" value="Winged helix-like DNA-binding domain superfamily/Winged helix DNA-binding domain"/>
    <property type="match status" value="1"/>
</dbReference>
<organism evidence="5 6">
    <name type="scientific">Shewanella algae</name>
    <dbReference type="NCBI Taxonomy" id="38313"/>
    <lineage>
        <taxon>Bacteria</taxon>
        <taxon>Pseudomonadati</taxon>
        <taxon>Pseudomonadota</taxon>
        <taxon>Gammaproteobacteria</taxon>
        <taxon>Alteromonadales</taxon>
        <taxon>Shewanellaceae</taxon>
        <taxon>Shewanella</taxon>
    </lineage>
</organism>